<gene>
    <name evidence="1" type="ORF">AACH28_05425</name>
</gene>
<protein>
    <submittedName>
        <fullName evidence="1">Uncharacterized protein</fullName>
    </submittedName>
</protein>
<dbReference type="EMBL" id="CP151087">
    <property type="protein sequence ID" value="WZN56978.1"/>
    <property type="molecule type" value="Genomic_DNA"/>
</dbReference>
<reference evidence="1" key="1">
    <citation type="submission" date="2024-04" db="EMBL/GenBank/DDBJ databases">
        <title>Complete genome sequence of Sphingobacterium thalpophiium BAA-1094.</title>
        <authorList>
            <person name="Adaikpoh B.I."/>
        </authorList>
    </citation>
    <scope>NUCLEOTIDE SEQUENCE</scope>
    <source>
        <strain evidence="1">BAA-1094</strain>
    </source>
</reference>
<evidence type="ECO:0000313" key="1">
    <source>
        <dbReference type="EMBL" id="WZN56978.1"/>
    </source>
</evidence>
<dbReference type="Proteomes" id="UP001485301">
    <property type="component" value="Chromosome"/>
</dbReference>
<accession>A0ACD5C510</accession>
<keyword evidence="2" id="KW-1185">Reference proteome</keyword>
<organism evidence="1 2">
    <name type="scientific">Sphingobacterium thalpophilum</name>
    <dbReference type="NCBI Taxonomy" id="259"/>
    <lineage>
        <taxon>Bacteria</taxon>
        <taxon>Pseudomonadati</taxon>
        <taxon>Bacteroidota</taxon>
        <taxon>Sphingobacteriia</taxon>
        <taxon>Sphingobacteriales</taxon>
        <taxon>Sphingobacteriaceae</taxon>
        <taxon>Sphingobacterium</taxon>
    </lineage>
</organism>
<evidence type="ECO:0000313" key="2">
    <source>
        <dbReference type="Proteomes" id="UP001485301"/>
    </source>
</evidence>
<proteinExistence type="predicted"/>
<sequence>MRLFFLFTAILLFNVSCKKNDEYFKSDTTLKVFISNEKNEDLLNYNSDNSNTIDASKLKIIPSGNNNKNPSPAAGKLTPDIISPNYFIIKEERGRKYLQLNFDPVYSESILEIVYNNDLSPDTLTADLINKNGKIIYNTIYLNGIKAWDINTDKERSIKIQRTGIPHRPL</sequence>
<name>A0ACD5C510_9SPHI</name>